<dbReference type="Proteomes" id="UP000254208">
    <property type="component" value="Unassembled WGS sequence"/>
</dbReference>
<organism evidence="1 2">
    <name type="scientific">Providencia rettgeri</name>
    <dbReference type="NCBI Taxonomy" id="587"/>
    <lineage>
        <taxon>Bacteria</taxon>
        <taxon>Pseudomonadati</taxon>
        <taxon>Pseudomonadota</taxon>
        <taxon>Gammaproteobacteria</taxon>
        <taxon>Enterobacterales</taxon>
        <taxon>Morganellaceae</taxon>
        <taxon>Providencia</taxon>
    </lineage>
</organism>
<gene>
    <name evidence="1" type="ORF">NCTC11801_03334</name>
</gene>
<evidence type="ECO:0000313" key="2">
    <source>
        <dbReference type="Proteomes" id="UP000254208"/>
    </source>
</evidence>
<protein>
    <submittedName>
        <fullName evidence="1">Uncharacterized protein</fullName>
    </submittedName>
</protein>
<proteinExistence type="predicted"/>
<reference evidence="1 2" key="1">
    <citation type="submission" date="2018-06" db="EMBL/GenBank/DDBJ databases">
        <authorList>
            <consortium name="Pathogen Informatics"/>
            <person name="Doyle S."/>
        </authorList>
    </citation>
    <scope>NUCLEOTIDE SEQUENCE [LARGE SCALE GENOMIC DNA]</scope>
    <source>
        <strain evidence="1 2">NCTC11801</strain>
    </source>
</reference>
<dbReference type="EMBL" id="UGTZ01000001">
    <property type="protein sequence ID" value="SUC32356.1"/>
    <property type="molecule type" value="Genomic_DNA"/>
</dbReference>
<sequence length="33" mass="3971">MQVTKVKMKDNETDNNTKYEKNSFANRFAKLLY</sequence>
<name>A0A379FUL5_PRORE</name>
<dbReference type="AlphaFoldDB" id="A0A379FUL5"/>
<evidence type="ECO:0000313" key="1">
    <source>
        <dbReference type="EMBL" id="SUC32356.1"/>
    </source>
</evidence>
<accession>A0A379FUL5</accession>